<feature type="transmembrane region" description="Helical" evidence="1">
    <location>
        <begin position="48"/>
        <end position="70"/>
    </location>
</feature>
<name>A0A645ADB4_9ZZZZ</name>
<keyword evidence="1" id="KW-0472">Membrane</keyword>
<evidence type="ECO:0000313" key="2">
    <source>
        <dbReference type="EMBL" id="MPM51195.1"/>
    </source>
</evidence>
<dbReference type="AlphaFoldDB" id="A0A645ADB4"/>
<protein>
    <submittedName>
        <fullName evidence="2">Uncharacterized protein</fullName>
    </submittedName>
</protein>
<dbReference type="EMBL" id="VSSQ01013303">
    <property type="protein sequence ID" value="MPM51195.1"/>
    <property type="molecule type" value="Genomic_DNA"/>
</dbReference>
<comment type="caution">
    <text evidence="2">The sequence shown here is derived from an EMBL/GenBank/DDBJ whole genome shotgun (WGS) entry which is preliminary data.</text>
</comment>
<proteinExistence type="predicted"/>
<evidence type="ECO:0000256" key="1">
    <source>
        <dbReference type="SAM" id="Phobius"/>
    </source>
</evidence>
<organism evidence="2">
    <name type="scientific">bioreactor metagenome</name>
    <dbReference type="NCBI Taxonomy" id="1076179"/>
    <lineage>
        <taxon>unclassified sequences</taxon>
        <taxon>metagenomes</taxon>
        <taxon>ecological metagenomes</taxon>
    </lineage>
</organism>
<keyword evidence="1" id="KW-1133">Transmembrane helix</keyword>
<gene>
    <name evidence="2" type="ORF">SDC9_97942</name>
</gene>
<sequence>MAVNTVTIENIPIVTPKSERKVRNLSPLREPNAKIMLSDISLKITEILLYRLTIFLLLKDPVSFLGFLICQKHREVRVN</sequence>
<reference evidence="2" key="1">
    <citation type="submission" date="2019-08" db="EMBL/GenBank/DDBJ databases">
        <authorList>
            <person name="Kucharzyk K."/>
            <person name="Murdoch R.W."/>
            <person name="Higgins S."/>
            <person name="Loffler F."/>
        </authorList>
    </citation>
    <scope>NUCLEOTIDE SEQUENCE</scope>
</reference>
<accession>A0A645ADB4</accession>
<keyword evidence="1" id="KW-0812">Transmembrane</keyword>